<dbReference type="EMBL" id="DXEN01000022">
    <property type="protein sequence ID" value="HIX85738.1"/>
    <property type="molecule type" value="Genomic_DNA"/>
</dbReference>
<keyword evidence="6" id="KW-0436">Ligase</keyword>
<dbReference type="EC" id="6.3.3.2" evidence="5"/>
<evidence type="ECO:0000256" key="3">
    <source>
        <dbReference type="ARBA" id="ARBA00022840"/>
    </source>
</evidence>
<evidence type="ECO:0000256" key="5">
    <source>
        <dbReference type="RuleBase" id="RU361279"/>
    </source>
</evidence>
<organism evidence="6 7">
    <name type="scientific">Candidatus Parabacteroides intestinigallinarum</name>
    <dbReference type="NCBI Taxonomy" id="2838722"/>
    <lineage>
        <taxon>Bacteria</taxon>
        <taxon>Pseudomonadati</taxon>
        <taxon>Bacteroidota</taxon>
        <taxon>Bacteroidia</taxon>
        <taxon>Bacteroidales</taxon>
        <taxon>Tannerellaceae</taxon>
        <taxon>Parabacteroides</taxon>
    </lineage>
</organism>
<keyword evidence="5" id="KW-0479">Metal-binding</keyword>
<keyword evidence="2 4" id="KW-0547">Nucleotide-binding</keyword>
<comment type="catalytic activity">
    <reaction evidence="5">
        <text>(6S)-5-formyl-5,6,7,8-tetrahydrofolate + ATP = (6R)-5,10-methenyltetrahydrofolate + ADP + phosphate</text>
        <dbReference type="Rhea" id="RHEA:10488"/>
        <dbReference type="ChEBI" id="CHEBI:30616"/>
        <dbReference type="ChEBI" id="CHEBI:43474"/>
        <dbReference type="ChEBI" id="CHEBI:57455"/>
        <dbReference type="ChEBI" id="CHEBI:57457"/>
        <dbReference type="ChEBI" id="CHEBI:456216"/>
        <dbReference type="EC" id="6.3.3.2"/>
    </reaction>
</comment>
<dbReference type="GO" id="GO:0030272">
    <property type="term" value="F:5-formyltetrahydrofolate cyclo-ligase activity"/>
    <property type="evidence" value="ECO:0007669"/>
    <property type="project" value="UniProtKB-EC"/>
</dbReference>
<sequence length="186" mass="21251">MEIYKVKQALRKDMAVRKKEYSRTTLHELSDKIMNRLEQTTLFQAASCVALYHAIEGEVQTAAFIEKWFREKQILLPLITGDNLRMLLYEGKDSLCPGPFGIWEPKASCREIRAQDIDVIVVPGVAFDPERNRMGRGKGFYDRLLATTHAAKIGICFGFQLLPRIPVEPFDQKMDLVITENEIFGA</sequence>
<feature type="binding site" evidence="4">
    <location>
        <position position="58"/>
    </location>
    <ligand>
        <name>substrate</name>
    </ligand>
</feature>
<reference evidence="6" key="2">
    <citation type="submission" date="2021-04" db="EMBL/GenBank/DDBJ databases">
        <authorList>
            <person name="Gilroy R."/>
        </authorList>
    </citation>
    <scope>NUCLEOTIDE SEQUENCE</scope>
    <source>
        <strain evidence="6">ChiHecec2B26-12326</strain>
    </source>
</reference>
<comment type="similarity">
    <text evidence="1 5">Belongs to the 5-formyltetrahydrofolate cyclo-ligase family.</text>
</comment>
<keyword evidence="3 4" id="KW-0067">ATP-binding</keyword>
<dbReference type="AlphaFoldDB" id="A0A9D2BQC8"/>
<dbReference type="GO" id="GO:0046872">
    <property type="term" value="F:metal ion binding"/>
    <property type="evidence" value="ECO:0007669"/>
    <property type="project" value="UniProtKB-KW"/>
</dbReference>
<gene>
    <name evidence="6" type="ORF">H9848_03905</name>
</gene>
<dbReference type="InterPro" id="IPR002698">
    <property type="entry name" value="FTHF_cligase"/>
</dbReference>
<evidence type="ECO:0000256" key="4">
    <source>
        <dbReference type="PIRSR" id="PIRSR006806-1"/>
    </source>
</evidence>
<dbReference type="Gene3D" id="3.40.50.10420">
    <property type="entry name" value="NagB/RpiA/CoA transferase-like"/>
    <property type="match status" value="1"/>
</dbReference>
<proteinExistence type="inferred from homology"/>
<reference evidence="6" key="1">
    <citation type="journal article" date="2021" name="PeerJ">
        <title>Extensive microbial diversity within the chicken gut microbiome revealed by metagenomics and culture.</title>
        <authorList>
            <person name="Gilroy R."/>
            <person name="Ravi A."/>
            <person name="Getino M."/>
            <person name="Pursley I."/>
            <person name="Horton D.L."/>
            <person name="Alikhan N.F."/>
            <person name="Baker D."/>
            <person name="Gharbi K."/>
            <person name="Hall N."/>
            <person name="Watson M."/>
            <person name="Adriaenssens E.M."/>
            <person name="Foster-Nyarko E."/>
            <person name="Jarju S."/>
            <person name="Secka A."/>
            <person name="Antonio M."/>
            <person name="Oren A."/>
            <person name="Chaudhuri R.R."/>
            <person name="La Ragione R."/>
            <person name="Hildebrand F."/>
            <person name="Pallen M.J."/>
        </authorList>
    </citation>
    <scope>NUCLEOTIDE SEQUENCE</scope>
    <source>
        <strain evidence="6">ChiHecec2B26-12326</strain>
    </source>
</reference>
<evidence type="ECO:0000256" key="1">
    <source>
        <dbReference type="ARBA" id="ARBA00010638"/>
    </source>
</evidence>
<dbReference type="GO" id="GO:0005524">
    <property type="term" value="F:ATP binding"/>
    <property type="evidence" value="ECO:0007669"/>
    <property type="project" value="UniProtKB-KW"/>
</dbReference>
<keyword evidence="5" id="KW-0460">Magnesium</keyword>
<evidence type="ECO:0000313" key="6">
    <source>
        <dbReference type="EMBL" id="HIX85738.1"/>
    </source>
</evidence>
<dbReference type="PIRSF" id="PIRSF006806">
    <property type="entry name" value="FTHF_cligase"/>
    <property type="match status" value="1"/>
</dbReference>
<dbReference type="PANTHER" id="PTHR23407:SF1">
    <property type="entry name" value="5-FORMYLTETRAHYDROFOLATE CYCLO-LIGASE"/>
    <property type="match status" value="1"/>
</dbReference>
<dbReference type="SUPFAM" id="SSF100950">
    <property type="entry name" value="NagB/RpiA/CoA transferase-like"/>
    <property type="match status" value="1"/>
</dbReference>
<dbReference type="InterPro" id="IPR024185">
    <property type="entry name" value="FTHF_cligase-like_sf"/>
</dbReference>
<dbReference type="NCBIfam" id="TIGR02727">
    <property type="entry name" value="MTHFS_bact"/>
    <property type="match status" value="1"/>
</dbReference>
<comment type="cofactor">
    <cofactor evidence="5">
        <name>Mg(2+)</name>
        <dbReference type="ChEBI" id="CHEBI:18420"/>
    </cofactor>
</comment>
<dbReference type="PANTHER" id="PTHR23407">
    <property type="entry name" value="ATPASE INHIBITOR/5-FORMYLTETRAHYDROFOLATE CYCLO-LIGASE"/>
    <property type="match status" value="1"/>
</dbReference>
<evidence type="ECO:0000313" key="7">
    <source>
        <dbReference type="Proteomes" id="UP000823847"/>
    </source>
</evidence>
<name>A0A9D2BQC8_9BACT</name>
<dbReference type="Proteomes" id="UP000823847">
    <property type="component" value="Unassembled WGS sequence"/>
</dbReference>
<dbReference type="Pfam" id="PF01812">
    <property type="entry name" value="5-FTHF_cyc-lig"/>
    <property type="match status" value="1"/>
</dbReference>
<dbReference type="GO" id="GO:0035999">
    <property type="term" value="P:tetrahydrofolate interconversion"/>
    <property type="evidence" value="ECO:0007669"/>
    <property type="project" value="TreeGrafter"/>
</dbReference>
<protein>
    <recommendedName>
        <fullName evidence="5">5-formyltetrahydrofolate cyclo-ligase</fullName>
        <ecNumber evidence="5">6.3.3.2</ecNumber>
    </recommendedName>
</protein>
<feature type="binding site" evidence="4">
    <location>
        <begin position="133"/>
        <end position="141"/>
    </location>
    <ligand>
        <name>ATP</name>
        <dbReference type="ChEBI" id="CHEBI:30616"/>
    </ligand>
</feature>
<accession>A0A9D2BQC8</accession>
<dbReference type="GO" id="GO:0009396">
    <property type="term" value="P:folic acid-containing compound biosynthetic process"/>
    <property type="evidence" value="ECO:0007669"/>
    <property type="project" value="TreeGrafter"/>
</dbReference>
<evidence type="ECO:0000256" key="2">
    <source>
        <dbReference type="ARBA" id="ARBA00022741"/>
    </source>
</evidence>
<dbReference type="InterPro" id="IPR037171">
    <property type="entry name" value="NagB/RpiA_transferase-like"/>
</dbReference>
<dbReference type="CDD" id="cd01653">
    <property type="entry name" value="GATase1"/>
    <property type="match status" value="1"/>
</dbReference>
<comment type="caution">
    <text evidence="6">The sequence shown here is derived from an EMBL/GenBank/DDBJ whole genome shotgun (WGS) entry which is preliminary data.</text>
</comment>
<feature type="binding site" evidence="4">
    <location>
        <begin position="7"/>
        <end position="11"/>
    </location>
    <ligand>
        <name>ATP</name>
        <dbReference type="ChEBI" id="CHEBI:30616"/>
    </ligand>
</feature>